<dbReference type="Gene3D" id="3.40.1360.10">
    <property type="match status" value="1"/>
</dbReference>
<dbReference type="Proteomes" id="UP000273022">
    <property type="component" value="Unassembled WGS sequence"/>
</dbReference>
<dbReference type="GO" id="GO:0003677">
    <property type="term" value="F:DNA binding"/>
    <property type="evidence" value="ECO:0007669"/>
    <property type="project" value="InterPro"/>
</dbReference>
<dbReference type="EMBL" id="QYYH01000021">
    <property type="protein sequence ID" value="RJY18513.1"/>
    <property type="molecule type" value="Genomic_DNA"/>
</dbReference>
<dbReference type="RefSeq" id="WP_121852582.1">
    <property type="nucleotide sequence ID" value="NZ_ML064610.1"/>
</dbReference>
<comment type="caution">
    <text evidence="2">The sequence shown here is derived from an EMBL/GenBank/DDBJ whole genome shotgun (WGS) entry which is preliminary data.</text>
</comment>
<organism evidence="2 3">
    <name type="scientific">Parashewanella spongiae</name>
    <dbReference type="NCBI Taxonomy" id="342950"/>
    <lineage>
        <taxon>Bacteria</taxon>
        <taxon>Pseudomonadati</taxon>
        <taxon>Pseudomonadota</taxon>
        <taxon>Gammaproteobacteria</taxon>
        <taxon>Alteromonadales</taxon>
        <taxon>Shewanellaceae</taxon>
        <taxon>Parashewanella</taxon>
    </lineage>
</organism>
<evidence type="ECO:0000313" key="3">
    <source>
        <dbReference type="Proteomes" id="UP000273022"/>
    </source>
</evidence>
<evidence type="ECO:0000313" key="2">
    <source>
        <dbReference type="EMBL" id="RJY18513.1"/>
    </source>
</evidence>
<dbReference type="InterPro" id="IPR036078">
    <property type="entry name" value="Spo11/TopoVI_A_sf"/>
</dbReference>
<evidence type="ECO:0000259" key="1">
    <source>
        <dbReference type="Pfam" id="PF23947"/>
    </source>
</evidence>
<keyword evidence="3" id="KW-1185">Reference proteome</keyword>
<dbReference type="InterPro" id="IPR055705">
    <property type="entry name" value="DUF7281"/>
</dbReference>
<reference evidence="2 3" key="1">
    <citation type="submission" date="2018-09" db="EMBL/GenBank/DDBJ databases">
        <title>Phylogeny of the Shewanellaceae, and recommendation for two new genera, Pseudoshewanella and Parashewanella.</title>
        <authorList>
            <person name="Wang G."/>
        </authorList>
    </citation>
    <scope>NUCLEOTIDE SEQUENCE [LARGE SCALE GENOMIC DNA]</scope>
    <source>
        <strain evidence="2 3">KCTC 22492</strain>
    </source>
</reference>
<sequence>MGKLTDMHFKAIANLVKQRRQVTFRLNPMWQEIYDVTEIGDYIQQSRKLILSASHLKTLRQTIKDICKVDVLSYSPDIERIEMTTQGADDKLAKIKPEDDFVLFKILGVTFNFQPFTNACSMRVKVDELLAFFANENISTVLVVENLDIFDRIYEFDLPCNKESTLVVYRGDSKHSPTGLKRFLVNIPKKSEIIAFTDFDPEGLRIALTLPSINAVLLPNLKHIPVETLRKYNQIDDYVKQSNARSFLSTSCNEKIEPDWQFMKTHRLSIKQQTMLSNQVPLKLNTIN</sequence>
<dbReference type="AlphaFoldDB" id="A0A3A6TZT7"/>
<dbReference type="Pfam" id="PF23947">
    <property type="entry name" value="DUF7281"/>
    <property type="match status" value="1"/>
</dbReference>
<protein>
    <recommendedName>
        <fullName evidence="1">DUF7281 domain-containing protein</fullName>
    </recommendedName>
</protein>
<gene>
    <name evidence="2" type="ORF">D5R81_05170</name>
</gene>
<proteinExistence type="predicted"/>
<accession>A0A3A6TZT7</accession>
<dbReference type="SUPFAM" id="SSF56726">
    <property type="entry name" value="DNA topoisomerase IV, alpha subunit"/>
    <property type="match status" value="1"/>
</dbReference>
<name>A0A3A6TZT7_9GAMM</name>
<dbReference type="GO" id="GO:0005694">
    <property type="term" value="C:chromosome"/>
    <property type="evidence" value="ECO:0007669"/>
    <property type="project" value="InterPro"/>
</dbReference>
<feature type="domain" description="DUF7281" evidence="1">
    <location>
        <begin position="100"/>
        <end position="284"/>
    </location>
</feature>